<evidence type="ECO:0000313" key="4">
    <source>
        <dbReference type="Proteomes" id="UP000027730"/>
    </source>
</evidence>
<organism evidence="3 4">
    <name type="scientific">Aureobasidium namibiae CBS 147.97</name>
    <dbReference type="NCBI Taxonomy" id="1043004"/>
    <lineage>
        <taxon>Eukaryota</taxon>
        <taxon>Fungi</taxon>
        <taxon>Dikarya</taxon>
        <taxon>Ascomycota</taxon>
        <taxon>Pezizomycotina</taxon>
        <taxon>Dothideomycetes</taxon>
        <taxon>Dothideomycetidae</taxon>
        <taxon>Dothideales</taxon>
        <taxon>Saccotheciaceae</taxon>
        <taxon>Aureobasidium</taxon>
    </lineage>
</organism>
<dbReference type="HOGENOM" id="CLU_521731_0_0_1"/>
<protein>
    <submittedName>
        <fullName evidence="3">Uncharacterized protein</fullName>
    </submittedName>
</protein>
<keyword evidence="1" id="KW-0175">Coiled coil</keyword>
<feature type="region of interest" description="Disordered" evidence="2">
    <location>
        <begin position="348"/>
        <end position="385"/>
    </location>
</feature>
<feature type="coiled-coil region" evidence="1">
    <location>
        <begin position="174"/>
        <end position="201"/>
    </location>
</feature>
<dbReference type="AlphaFoldDB" id="A0A074WT55"/>
<dbReference type="EMBL" id="KL584710">
    <property type="protein sequence ID" value="KEQ72942.1"/>
    <property type="molecule type" value="Genomic_DNA"/>
</dbReference>
<feature type="compositionally biased region" description="Basic and acidic residues" evidence="2">
    <location>
        <begin position="73"/>
        <end position="91"/>
    </location>
</feature>
<evidence type="ECO:0000313" key="3">
    <source>
        <dbReference type="EMBL" id="KEQ72942.1"/>
    </source>
</evidence>
<evidence type="ECO:0000256" key="2">
    <source>
        <dbReference type="SAM" id="MobiDB-lite"/>
    </source>
</evidence>
<dbReference type="GeneID" id="25413634"/>
<proteinExistence type="predicted"/>
<gene>
    <name evidence="3" type="ORF">M436DRAFT_64110</name>
</gene>
<keyword evidence="4" id="KW-1185">Reference proteome</keyword>
<name>A0A074WT55_9PEZI</name>
<accession>A0A074WT55</accession>
<feature type="region of interest" description="Disordered" evidence="2">
    <location>
        <begin position="1"/>
        <end position="93"/>
    </location>
</feature>
<feature type="region of interest" description="Disordered" evidence="2">
    <location>
        <begin position="421"/>
        <end position="460"/>
    </location>
</feature>
<dbReference type="RefSeq" id="XP_013427149.1">
    <property type="nucleotide sequence ID" value="XM_013571695.1"/>
</dbReference>
<feature type="compositionally biased region" description="Acidic residues" evidence="2">
    <location>
        <begin position="348"/>
        <end position="377"/>
    </location>
</feature>
<dbReference type="OrthoDB" id="3883510at2759"/>
<sequence>MAHTFNSHREVEEIDLTDDPATRRSQNQPCAQDRPLSRKNKATVCHINGDNSSRAMDQLSVPVDPEDGTCYSNRDDQANSEHAEQDSHPDMDDIGTYEDPDLVNEALENMKKILLDEDTTIKGIETEIDSAQKTIYSLLIKYPVVKTFGRRPEPTPLDICRGSLHELINEMDVLEGIRNSLDSVEKSHQEAKQELDFLKRSVRSLVHFSLFPSPNNTDPSVHPQFRSKTVSAESQQRRIAANENMLDSVKFLKECLNNHARLVEIVLGRPEPLVKQGTELMQALLSEMFGLPGPDVQEHTQDPLPDAMEVSETEAEVEDRLEIELASESESEAESLWEYTQAEDLMDVEASEASESESGEDDSDNISEVFDDYDDNMSECSDYSTTNKNERLLKTEKREKAKQNRDALWRRFGLTVEQVNQGQGDVQQEGRSSIKRQKRSRDAIEEEPIEDNPTTHHQSQALKQTTLNFNKVTKNRRLFSRKELKEQGVFGTEEPEEVEEGVEISKPRGKIAKRMLAYWSRN</sequence>
<dbReference type="Proteomes" id="UP000027730">
    <property type="component" value="Unassembled WGS sequence"/>
</dbReference>
<feature type="compositionally biased region" description="Polar residues" evidence="2">
    <location>
        <begin position="421"/>
        <end position="431"/>
    </location>
</feature>
<evidence type="ECO:0000256" key="1">
    <source>
        <dbReference type="SAM" id="Coils"/>
    </source>
</evidence>
<reference evidence="3 4" key="1">
    <citation type="journal article" date="2014" name="BMC Genomics">
        <title>Genome sequencing of four Aureobasidium pullulans varieties: biotechnological potential, stress tolerance, and description of new species.</title>
        <authorList>
            <person name="Gostin Ar C."/>
            <person name="Ohm R.A."/>
            <person name="Kogej T."/>
            <person name="Sonjak S."/>
            <person name="Turk M."/>
            <person name="Zajc J."/>
            <person name="Zalar P."/>
            <person name="Grube M."/>
            <person name="Sun H."/>
            <person name="Han J."/>
            <person name="Sharma A."/>
            <person name="Chiniquy J."/>
            <person name="Ngan C.Y."/>
            <person name="Lipzen A."/>
            <person name="Barry K."/>
            <person name="Grigoriev I.V."/>
            <person name="Gunde-Cimerman N."/>
        </authorList>
    </citation>
    <scope>NUCLEOTIDE SEQUENCE [LARGE SCALE GENOMIC DNA]</scope>
    <source>
        <strain evidence="3 4">CBS 147.97</strain>
    </source>
</reference>